<evidence type="ECO:0000313" key="3">
    <source>
        <dbReference type="Proteomes" id="UP000006265"/>
    </source>
</evidence>
<dbReference type="AlphaFoldDB" id="K5BCG1"/>
<keyword evidence="3" id="KW-1185">Reference proteome</keyword>
<organism evidence="2 3">
    <name type="scientific">Mycolicibacterium hassiacum (strain DSM 44199 / CIP 105218 / JCM 12690 / 3849)</name>
    <name type="common">Mycobacterium hassiacum</name>
    <dbReference type="NCBI Taxonomy" id="1122247"/>
    <lineage>
        <taxon>Bacteria</taxon>
        <taxon>Bacillati</taxon>
        <taxon>Actinomycetota</taxon>
        <taxon>Actinomycetes</taxon>
        <taxon>Mycobacteriales</taxon>
        <taxon>Mycobacteriaceae</taxon>
        <taxon>Mycolicibacterium</taxon>
    </lineage>
</organism>
<dbReference type="STRING" id="1122247.GCA_000379865_04347"/>
<reference evidence="2 3" key="1">
    <citation type="journal article" date="2012" name="J. Bacteriol.">
        <title>Genome sequence of Mycobacterium hassiacum DSM 44199, a rare source of heat-stable mycobacterial proteins.</title>
        <authorList>
            <person name="Tiago I."/>
            <person name="Maranha A."/>
            <person name="Mendes V."/>
            <person name="Alarico S."/>
            <person name="Moynihan P.J."/>
            <person name="Clarke A.J."/>
            <person name="Macedo-Ribeiro S."/>
            <person name="Pereira P.J."/>
            <person name="Empadinhas N."/>
        </authorList>
    </citation>
    <scope>NUCLEOTIDE SEQUENCE [LARGE SCALE GENOMIC DNA]</scope>
    <source>
        <strain evidence="3">DSM 44199 / CIP 105218 / JCM 12690 / 3849</strain>
    </source>
</reference>
<evidence type="ECO:0000256" key="1">
    <source>
        <dbReference type="SAM" id="MobiDB-lite"/>
    </source>
</evidence>
<feature type="non-terminal residue" evidence="2">
    <location>
        <position position="1"/>
    </location>
</feature>
<feature type="compositionally biased region" description="Polar residues" evidence="1">
    <location>
        <begin position="678"/>
        <end position="721"/>
    </location>
</feature>
<comment type="caution">
    <text evidence="2">The sequence shown here is derived from an EMBL/GenBank/DDBJ whole genome shotgun (WGS) entry which is preliminary data.</text>
</comment>
<gene>
    <name evidence="2" type="ORF">C731_4504</name>
</gene>
<feature type="compositionally biased region" description="Basic residues" evidence="1">
    <location>
        <begin position="756"/>
        <end position="766"/>
    </location>
</feature>
<protein>
    <submittedName>
        <fullName evidence="2">PE-PPE domain protein</fullName>
    </submittedName>
</protein>
<dbReference type="EMBL" id="AMRA01000131">
    <property type="protein sequence ID" value="EKF21517.1"/>
    <property type="molecule type" value="Genomic_DNA"/>
</dbReference>
<dbReference type="Proteomes" id="UP000006265">
    <property type="component" value="Unassembled WGS sequence"/>
</dbReference>
<dbReference type="PATRIC" id="fig|1122247.3.peg.4316"/>
<accession>K5BCG1</accession>
<sequence>HPVLKAVLKEAGINTLGKLLADLGYDLDAPLDLSNLKLPGVNLTTAGSPFTLLKLALGLDLGWVPALPNSAAADINNTDYLTIGTKQLAETLLDVLPAPPSTGIWIIDNLFKLLDNLTELVEEIVLGNVLDVRVIDLRVPIAVGVGMGAFAIATGYDKVLADLPNQPGGANFQGTNPLLGSYTILPMLLLFNPARPNGGALARFYPLFGLMGIDVVNPRTEVTSSVSDSALLRVPIGNTGLTVGGANLIPILIDVGLEYHPSSDLAAWPNPFTLANNAMALVPLYALRGFDLSRVDDQLTDQLGDILDGILTEPLALNLYLTLPANSLPLLEPLYLTSDLITLASLGTLAVNPVGQFANAIAPALRALVDLGYTDVVRNADGTYTRTLTEADVPTAFFSFPDVNPLLVPGDIFNLLLKGFYKEFLSGNPTVGTPNALTGLLSLFTGGGLGLGGLNGIIPVGGTTGGANQNPIGGLLDSLLGGNSLLGGALGETTQLVGGLAGGGQNGNELLGGVLGETTNLLGNVLGTENDGLLGGLSDTTQNLLGGTTDLIGSVLGSGQNQGLLGDTTQSLLGDVLGGGTTENPAGGGGTDSNLVGDVLGNTTGLLNNVVDNTTGGSLGLFGGLQQPQSLAYKEATDPTISEQMVTLDATLNGIDDGSTPPPQFRTNNVEPKKDETTPGSGQNNNGETQKGITSGSNQAAPNSGTTTPAAGSENPANTGRTDPAGGNNGTTSNNTSESQNSGAQNGGTQEESKKGGSKRGYKAGGKKTGGAQSGGTEKAETGADGSKGGGNQTRRQGPRHAKPDNAPPSVVGSGAPRHAKADDDNSKGFTFRGGKRNAKSDNGSGGGGTSAGAADNDSSKSAA</sequence>
<name>K5BCG1_MYCHD</name>
<feature type="region of interest" description="Disordered" evidence="1">
    <location>
        <begin position="652"/>
        <end position="864"/>
    </location>
</feature>
<feature type="compositionally biased region" description="Low complexity" evidence="1">
    <location>
        <begin position="730"/>
        <end position="743"/>
    </location>
</feature>
<evidence type="ECO:0000313" key="2">
    <source>
        <dbReference type="EMBL" id="EKF21517.1"/>
    </source>
</evidence>
<dbReference type="eggNOG" id="COG5651">
    <property type="taxonomic scope" value="Bacteria"/>
</dbReference>
<proteinExistence type="predicted"/>